<dbReference type="OrthoDB" id="1915076at2759"/>
<protein>
    <recommendedName>
        <fullName evidence="3">OTU domain-containing protein</fullName>
    </recommendedName>
</protein>
<keyword evidence="2" id="KW-1185">Reference proteome</keyword>
<comment type="caution">
    <text evidence="1">The sequence shown here is derived from an EMBL/GenBank/DDBJ whole genome shotgun (WGS) entry which is preliminary data.</text>
</comment>
<proteinExistence type="predicted"/>
<evidence type="ECO:0008006" key="3">
    <source>
        <dbReference type="Google" id="ProtNLM"/>
    </source>
</evidence>
<dbReference type="AlphaFoldDB" id="A0A0L6VB04"/>
<organism evidence="1 2">
    <name type="scientific">Puccinia sorghi</name>
    <dbReference type="NCBI Taxonomy" id="27349"/>
    <lineage>
        <taxon>Eukaryota</taxon>
        <taxon>Fungi</taxon>
        <taxon>Dikarya</taxon>
        <taxon>Basidiomycota</taxon>
        <taxon>Pucciniomycotina</taxon>
        <taxon>Pucciniomycetes</taxon>
        <taxon>Pucciniales</taxon>
        <taxon>Pucciniaceae</taxon>
        <taxon>Puccinia</taxon>
    </lineage>
</organism>
<reference evidence="1 2" key="1">
    <citation type="submission" date="2015-08" db="EMBL/GenBank/DDBJ databases">
        <title>Next Generation Sequencing and Analysis of the Genome of Puccinia sorghi L Schw, the Causal Agent of Maize Common Rust.</title>
        <authorList>
            <person name="Rochi L."/>
            <person name="Burguener G."/>
            <person name="Darino M."/>
            <person name="Turjanski A."/>
            <person name="Kreff E."/>
            <person name="Dieguez M.J."/>
            <person name="Sacco F."/>
        </authorList>
    </citation>
    <scope>NUCLEOTIDE SEQUENCE [LARGE SCALE GENOMIC DNA]</scope>
    <source>
        <strain evidence="1 2">RO10H11247</strain>
    </source>
</reference>
<gene>
    <name evidence="1" type="ORF">VP01_218g13</name>
</gene>
<accession>A0A0L6VB04</accession>
<dbReference type="VEuPathDB" id="FungiDB:VP01_218g13"/>
<sequence>MIENIPSCNIQKYVQKVLDVESDGHCGFQVVSYFLKLGKGQDNFMEVHQKLLDELETHGKWQYQF</sequence>
<name>A0A0L6VB04_9BASI</name>
<evidence type="ECO:0000313" key="1">
    <source>
        <dbReference type="EMBL" id="KNZ57315.1"/>
    </source>
</evidence>
<dbReference type="EMBL" id="LAVV01007047">
    <property type="protein sequence ID" value="KNZ57315.1"/>
    <property type="molecule type" value="Genomic_DNA"/>
</dbReference>
<dbReference type="Proteomes" id="UP000037035">
    <property type="component" value="Unassembled WGS sequence"/>
</dbReference>
<evidence type="ECO:0000313" key="2">
    <source>
        <dbReference type="Proteomes" id="UP000037035"/>
    </source>
</evidence>